<dbReference type="EMBL" id="KQ976403">
    <property type="protein sequence ID" value="KYM92199.1"/>
    <property type="molecule type" value="Genomic_DNA"/>
</dbReference>
<dbReference type="AlphaFoldDB" id="A0A195BUA7"/>
<sequence length="269" mass="30505">MSRAWVCGSRGVMSRIASRGFCRPDAVTSSLSSLPYFVTLLSYWPEFCLCRCHDYLTIVSKKVVRTQKYKTRSFFFCNVSVKYGVTRFKVQEALAHFTKRLRRDHHTVNSERATNKRIFSIPALSKENTQRTFHLKPTLPISNFRQNEPLVFCHYPLEVVIFGSLQSLSSEVAASDFRDSSIQLPQVPKSKKDGEIRKTSIPKTKRAKEVGIYRLMMCCKVIVVVVVCETLSLRLSEFIRKFSLNQTVINAATTASVKTSLASSPSLSP</sequence>
<keyword evidence="2" id="KW-1185">Reference proteome</keyword>
<accession>A0A195BUA7</accession>
<name>A0A195BUA7_9HYME</name>
<gene>
    <name evidence="1" type="ORF">ALC53_01262</name>
</gene>
<reference evidence="1 2" key="1">
    <citation type="submission" date="2015-09" db="EMBL/GenBank/DDBJ databases">
        <title>Atta colombica WGS genome.</title>
        <authorList>
            <person name="Nygaard S."/>
            <person name="Hu H."/>
            <person name="Boomsma J."/>
            <person name="Zhang G."/>
        </authorList>
    </citation>
    <scope>NUCLEOTIDE SEQUENCE [LARGE SCALE GENOMIC DNA]</scope>
    <source>
        <strain evidence="1">Treedump-2</strain>
        <tissue evidence="1">Whole body</tissue>
    </source>
</reference>
<proteinExistence type="predicted"/>
<evidence type="ECO:0000313" key="2">
    <source>
        <dbReference type="Proteomes" id="UP000078540"/>
    </source>
</evidence>
<dbReference type="Proteomes" id="UP000078540">
    <property type="component" value="Unassembled WGS sequence"/>
</dbReference>
<evidence type="ECO:0000313" key="1">
    <source>
        <dbReference type="EMBL" id="KYM92199.1"/>
    </source>
</evidence>
<protein>
    <submittedName>
        <fullName evidence="1">Uncharacterized protein</fullName>
    </submittedName>
</protein>
<organism evidence="1 2">
    <name type="scientific">Atta colombica</name>
    <dbReference type="NCBI Taxonomy" id="520822"/>
    <lineage>
        <taxon>Eukaryota</taxon>
        <taxon>Metazoa</taxon>
        <taxon>Ecdysozoa</taxon>
        <taxon>Arthropoda</taxon>
        <taxon>Hexapoda</taxon>
        <taxon>Insecta</taxon>
        <taxon>Pterygota</taxon>
        <taxon>Neoptera</taxon>
        <taxon>Endopterygota</taxon>
        <taxon>Hymenoptera</taxon>
        <taxon>Apocrita</taxon>
        <taxon>Aculeata</taxon>
        <taxon>Formicoidea</taxon>
        <taxon>Formicidae</taxon>
        <taxon>Myrmicinae</taxon>
        <taxon>Atta</taxon>
    </lineage>
</organism>